<comment type="similarity">
    <text evidence="1">Belongs to the NmrA-type oxidoreductase family.</text>
</comment>
<dbReference type="SUPFAM" id="SSF51735">
    <property type="entry name" value="NAD(P)-binding Rossmann-fold domains"/>
    <property type="match status" value="1"/>
</dbReference>
<dbReference type="PANTHER" id="PTHR42748:SF7">
    <property type="entry name" value="NMRA LIKE REDOX SENSOR 1-RELATED"/>
    <property type="match status" value="1"/>
</dbReference>
<dbReference type="InterPro" id="IPR008030">
    <property type="entry name" value="NmrA-like"/>
</dbReference>
<dbReference type="OrthoDB" id="419598at2759"/>
<accession>A0A165HZK7</accession>
<dbReference type="Gene3D" id="3.40.50.720">
    <property type="entry name" value="NAD(P)-binding Rossmann-like Domain"/>
    <property type="match status" value="1"/>
</dbReference>
<dbReference type="AlphaFoldDB" id="A0A165HZK7"/>
<dbReference type="PANTHER" id="PTHR42748">
    <property type="entry name" value="NITROGEN METABOLITE REPRESSION PROTEIN NMRA FAMILY MEMBER"/>
    <property type="match status" value="1"/>
</dbReference>
<dbReference type="STRING" id="1353952.A0A165HZK7"/>
<dbReference type="CDD" id="cd05251">
    <property type="entry name" value="NmrA_like_SDR_a"/>
    <property type="match status" value="1"/>
</dbReference>
<name>A0A165HZK7_9BASI</name>
<dbReference type="InParanoid" id="A0A165HZK7"/>
<dbReference type="InterPro" id="IPR051164">
    <property type="entry name" value="NmrA-like_oxidored"/>
</dbReference>
<proteinExistence type="inferred from homology"/>
<dbReference type="Pfam" id="PF05368">
    <property type="entry name" value="NmrA"/>
    <property type="match status" value="1"/>
</dbReference>
<evidence type="ECO:0000313" key="4">
    <source>
        <dbReference type="EMBL" id="KZT59949.1"/>
    </source>
</evidence>
<dbReference type="InterPro" id="IPR036291">
    <property type="entry name" value="NAD(P)-bd_dom_sf"/>
</dbReference>
<gene>
    <name evidence="4" type="ORF">CALCODRAFT_156750</name>
</gene>
<evidence type="ECO:0000259" key="3">
    <source>
        <dbReference type="Pfam" id="PF05368"/>
    </source>
</evidence>
<dbReference type="EMBL" id="KV423935">
    <property type="protein sequence ID" value="KZT59949.1"/>
    <property type="molecule type" value="Genomic_DNA"/>
</dbReference>
<protein>
    <submittedName>
        <fullName evidence="4">NAD(P)-binding protein</fullName>
    </submittedName>
</protein>
<evidence type="ECO:0000256" key="1">
    <source>
        <dbReference type="ARBA" id="ARBA00006328"/>
    </source>
</evidence>
<evidence type="ECO:0000256" key="2">
    <source>
        <dbReference type="ARBA" id="ARBA00022857"/>
    </source>
</evidence>
<keyword evidence="2" id="KW-0521">NADP</keyword>
<evidence type="ECO:0000313" key="5">
    <source>
        <dbReference type="Proteomes" id="UP000076842"/>
    </source>
</evidence>
<reference evidence="4 5" key="1">
    <citation type="journal article" date="2016" name="Mol. Biol. Evol.">
        <title>Comparative Genomics of Early-Diverging Mushroom-Forming Fungi Provides Insights into the Origins of Lignocellulose Decay Capabilities.</title>
        <authorList>
            <person name="Nagy L.G."/>
            <person name="Riley R."/>
            <person name="Tritt A."/>
            <person name="Adam C."/>
            <person name="Daum C."/>
            <person name="Floudas D."/>
            <person name="Sun H."/>
            <person name="Yadav J.S."/>
            <person name="Pangilinan J."/>
            <person name="Larsson K.H."/>
            <person name="Matsuura K."/>
            <person name="Barry K."/>
            <person name="Labutti K."/>
            <person name="Kuo R."/>
            <person name="Ohm R.A."/>
            <person name="Bhattacharya S.S."/>
            <person name="Shirouzu T."/>
            <person name="Yoshinaga Y."/>
            <person name="Martin F.M."/>
            <person name="Grigoriev I.V."/>
            <person name="Hibbett D.S."/>
        </authorList>
    </citation>
    <scope>NUCLEOTIDE SEQUENCE [LARGE SCALE GENOMIC DNA]</scope>
    <source>
        <strain evidence="4 5">HHB12733</strain>
    </source>
</reference>
<keyword evidence="5" id="KW-1185">Reference proteome</keyword>
<dbReference type="Proteomes" id="UP000076842">
    <property type="component" value="Unassembled WGS sequence"/>
</dbReference>
<organism evidence="4 5">
    <name type="scientific">Calocera cornea HHB12733</name>
    <dbReference type="NCBI Taxonomy" id="1353952"/>
    <lineage>
        <taxon>Eukaryota</taxon>
        <taxon>Fungi</taxon>
        <taxon>Dikarya</taxon>
        <taxon>Basidiomycota</taxon>
        <taxon>Agaricomycotina</taxon>
        <taxon>Dacrymycetes</taxon>
        <taxon>Dacrymycetales</taxon>
        <taxon>Dacrymycetaceae</taxon>
        <taxon>Calocera</taxon>
    </lineage>
</organism>
<dbReference type="Gene3D" id="3.90.25.10">
    <property type="entry name" value="UDP-galactose 4-epimerase, domain 1"/>
    <property type="match status" value="1"/>
</dbReference>
<sequence length="304" mass="33387">MSDKLVLVTGATGNQGGSVVNALLKNGGYQIRALTRNVDSAPAMALAEKGVEVVGGELNDKESVSKACKGAYAVFGVTTPSGHDEFVLGSNLVDACKENNVEVLVWSSLPSCKDTSNGKWACSVFDNKAEVDKYIKAVDQPAVIFKTGGFTENLLSMSVLKRDEQDGSKYHTAFTFTTATRLQPYTYVAKDLGPAVVAAIDKWEDPTWRAELTKESIPLISYQMTGKEVVETISKLTGREVDFTAVKREALPPFLRELDDWTEADLWGYGDQFPVDILLKLGVKLHTLEDYVREEVIPWMNKYA</sequence>
<feature type="domain" description="NmrA-like" evidence="3">
    <location>
        <begin position="3"/>
        <end position="251"/>
    </location>
</feature>